<dbReference type="InterPro" id="IPR003613">
    <property type="entry name" value="Ubox_domain"/>
</dbReference>
<dbReference type="SUPFAM" id="SSF57850">
    <property type="entry name" value="RING/U-box"/>
    <property type="match status" value="1"/>
</dbReference>
<dbReference type="Gene3D" id="1.25.10.10">
    <property type="entry name" value="Leucine-rich Repeat Variant"/>
    <property type="match status" value="2"/>
</dbReference>
<dbReference type="FunFam" id="1.25.10.10:FF:000485">
    <property type="entry name" value="RING-type E3 ubiquitin transferase"/>
    <property type="match status" value="1"/>
</dbReference>
<dbReference type="GO" id="GO:0016567">
    <property type="term" value="P:protein ubiquitination"/>
    <property type="evidence" value="ECO:0007669"/>
    <property type="project" value="InterPro"/>
</dbReference>
<dbReference type="InterPro" id="IPR000225">
    <property type="entry name" value="Armadillo"/>
</dbReference>
<feature type="domain" description="U-box" evidence="7">
    <location>
        <begin position="282"/>
        <end position="345"/>
    </location>
</feature>
<keyword evidence="5" id="KW-0677">Repeat</keyword>
<keyword evidence="9" id="KW-1185">Reference proteome</keyword>
<dbReference type="EMBL" id="OX459119">
    <property type="protein sequence ID" value="CAI9092890.1"/>
    <property type="molecule type" value="Genomic_DNA"/>
</dbReference>
<dbReference type="SUPFAM" id="SSF48371">
    <property type="entry name" value="ARM repeat"/>
    <property type="match status" value="1"/>
</dbReference>
<dbReference type="Proteomes" id="UP001161247">
    <property type="component" value="Chromosome 2"/>
</dbReference>
<protein>
    <recommendedName>
        <fullName evidence="3">RING-type E3 ubiquitin transferase</fullName>
        <ecNumber evidence="3">2.3.2.27</ecNumber>
    </recommendedName>
</protein>
<proteinExistence type="predicted"/>
<dbReference type="PANTHER" id="PTHR23315:SF307">
    <property type="entry name" value="U-BOX DOMAIN-CONTAINING PROTEIN 19"/>
    <property type="match status" value="1"/>
</dbReference>
<gene>
    <name evidence="8" type="ORF">OLC1_LOCUS4446</name>
</gene>
<dbReference type="FunFam" id="3.30.40.10:FF:000442">
    <property type="entry name" value="RING-type E3 ubiquitin transferase"/>
    <property type="match status" value="1"/>
</dbReference>
<dbReference type="InterPro" id="IPR058678">
    <property type="entry name" value="ARM_PUB"/>
</dbReference>
<sequence length="686" mass="76556">MNHCSNEISRRILNLPAIRPCESVSFSTLLHSLTSLCHSICEYSSKTLFVNRTNARRSVRLVRNLLVFLEEIPIDKFSSFSSSVTLSLSELHFILQKVRFLLDDCARDDARLWMLMNSEIVSDEFRVLVRAMAVALEVLPLEELGVSHEIKELVQFLRYHALTLKFDVDAEDERVLKLVFLILGQFEDGVDPASRDLRRVLEHLGIESWSECNREIKFLESEISLEWQTEKKNHVGLLSSLMGFMIYCRSVMFAAVDKANNRPSDDDDAGRCEVIRSLNADDFRCPITLEYMTDPVVIATGHTYERSSILKWFRSGNPTCPKTGEKLSCTDLIPNSALKQLAKKFCSEYGIPFADSVRKTRDVTKTVVPGSLAAEQAVKLLAKFLVGQLVNCRNHEQGKAAYEIRLLTKTSIFNRSCLVDAGAIPPLLNLLFSNDPLMQENAVASLLYLSKFPGSRRIIVENGGLILILDVLKEGFKMEARQHAAGTLFYLSSVEEYRMLIGEIPEVIPALMDLLRDGAERGKKNALVTIFGLLLSPDNHRRFLAAGLVPLLVNLFGSLEREDLRTDSLAVLATLAERPDGTVAILSAGALPMIIEVLGSSNSLAARESCVSVLLALCNQRGADVVPVLAKNPSLMGRLYSQITEGTSRASKKASSLIKILHNFNEQSSYGYSNPAPTRERFIHVW</sequence>
<evidence type="ECO:0000256" key="4">
    <source>
        <dbReference type="ARBA" id="ARBA00022679"/>
    </source>
</evidence>
<evidence type="ECO:0000313" key="9">
    <source>
        <dbReference type="Proteomes" id="UP001161247"/>
    </source>
</evidence>
<accession>A0AAV1CBB9</accession>
<dbReference type="AlphaFoldDB" id="A0AAV1CBB9"/>
<dbReference type="Pfam" id="PF25598">
    <property type="entry name" value="ARM_PUB"/>
    <property type="match status" value="1"/>
</dbReference>
<evidence type="ECO:0000256" key="5">
    <source>
        <dbReference type="ARBA" id="ARBA00022737"/>
    </source>
</evidence>
<comment type="catalytic activity">
    <reaction evidence="1">
        <text>S-ubiquitinyl-[E2 ubiquitin-conjugating enzyme]-L-cysteine + [acceptor protein]-L-lysine = [E2 ubiquitin-conjugating enzyme]-L-cysteine + N(6)-ubiquitinyl-[acceptor protein]-L-lysine.</text>
        <dbReference type="EC" id="2.3.2.27"/>
    </reaction>
</comment>
<name>A0AAV1CBB9_OLDCO</name>
<dbReference type="InterPro" id="IPR011989">
    <property type="entry name" value="ARM-like"/>
</dbReference>
<reference evidence="8" key="1">
    <citation type="submission" date="2023-03" db="EMBL/GenBank/DDBJ databases">
        <authorList>
            <person name="Julca I."/>
        </authorList>
    </citation>
    <scope>NUCLEOTIDE SEQUENCE</scope>
</reference>
<dbReference type="SMART" id="SM00185">
    <property type="entry name" value="ARM"/>
    <property type="match status" value="4"/>
</dbReference>
<dbReference type="EC" id="2.3.2.27" evidence="3"/>
<evidence type="ECO:0000256" key="2">
    <source>
        <dbReference type="ARBA" id="ARBA00004906"/>
    </source>
</evidence>
<dbReference type="InterPro" id="IPR045210">
    <property type="entry name" value="RING-Ubox_PUB"/>
</dbReference>
<dbReference type="GO" id="GO:0061630">
    <property type="term" value="F:ubiquitin protein ligase activity"/>
    <property type="evidence" value="ECO:0007669"/>
    <property type="project" value="UniProtKB-EC"/>
</dbReference>
<dbReference type="InterPro" id="IPR013083">
    <property type="entry name" value="Znf_RING/FYVE/PHD"/>
</dbReference>
<keyword evidence="6" id="KW-0833">Ubl conjugation pathway</keyword>
<dbReference type="PANTHER" id="PTHR23315">
    <property type="entry name" value="U BOX DOMAIN-CONTAINING"/>
    <property type="match status" value="1"/>
</dbReference>
<comment type="pathway">
    <text evidence="2">Protein modification; protein ubiquitination.</text>
</comment>
<evidence type="ECO:0000256" key="3">
    <source>
        <dbReference type="ARBA" id="ARBA00012483"/>
    </source>
</evidence>
<dbReference type="CDD" id="cd16664">
    <property type="entry name" value="RING-Ubox_PUB"/>
    <property type="match status" value="1"/>
</dbReference>
<dbReference type="Pfam" id="PF04564">
    <property type="entry name" value="U-box"/>
    <property type="match status" value="1"/>
</dbReference>
<dbReference type="GO" id="GO:0010029">
    <property type="term" value="P:regulation of seed germination"/>
    <property type="evidence" value="ECO:0007669"/>
    <property type="project" value="UniProtKB-ARBA"/>
</dbReference>
<evidence type="ECO:0000256" key="1">
    <source>
        <dbReference type="ARBA" id="ARBA00000900"/>
    </source>
</evidence>
<evidence type="ECO:0000259" key="7">
    <source>
        <dbReference type="SMART" id="SM00504"/>
    </source>
</evidence>
<dbReference type="InterPro" id="IPR016024">
    <property type="entry name" value="ARM-type_fold"/>
</dbReference>
<organism evidence="8 9">
    <name type="scientific">Oldenlandia corymbosa var. corymbosa</name>
    <dbReference type="NCBI Taxonomy" id="529605"/>
    <lineage>
        <taxon>Eukaryota</taxon>
        <taxon>Viridiplantae</taxon>
        <taxon>Streptophyta</taxon>
        <taxon>Embryophyta</taxon>
        <taxon>Tracheophyta</taxon>
        <taxon>Spermatophyta</taxon>
        <taxon>Magnoliopsida</taxon>
        <taxon>eudicotyledons</taxon>
        <taxon>Gunneridae</taxon>
        <taxon>Pentapetalae</taxon>
        <taxon>asterids</taxon>
        <taxon>lamiids</taxon>
        <taxon>Gentianales</taxon>
        <taxon>Rubiaceae</taxon>
        <taxon>Rubioideae</taxon>
        <taxon>Spermacoceae</taxon>
        <taxon>Hedyotis-Oldenlandia complex</taxon>
        <taxon>Oldenlandia</taxon>
    </lineage>
</organism>
<dbReference type="SMART" id="SM00504">
    <property type="entry name" value="Ubox"/>
    <property type="match status" value="1"/>
</dbReference>
<evidence type="ECO:0000256" key="6">
    <source>
        <dbReference type="ARBA" id="ARBA00022786"/>
    </source>
</evidence>
<keyword evidence="4" id="KW-0808">Transferase</keyword>
<dbReference type="Gene3D" id="3.30.40.10">
    <property type="entry name" value="Zinc/RING finger domain, C3HC4 (zinc finger)"/>
    <property type="match status" value="1"/>
</dbReference>
<evidence type="ECO:0000313" key="8">
    <source>
        <dbReference type="EMBL" id="CAI9092890.1"/>
    </source>
</evidence>